<proteinExistence type="predicted"/>
<sequence>MELLNGVTGFYIDLKDKPPATSLKQFKIHSYEAARTYNGELLECNDTDVHSNFLFSVLRISNKEVYVLLNKHYPFVAFASSVHEERITFVNDKELSFFFSAFYTILGAESLNEKLMYTRKKGSVLINNDNQLNSAELAQIAYWKPITLGEVLYNYWD</sequence>
<dbReference type="EMBL" id="CP009921">
    <property type="protein sequence ID" value="AJI25821.1"/>
    <property type="molecule type" value="Genomic_DNA"/>
</dbReference>
<evidence type="ECO:0000313" key="2">
    <source>
        <dbReference type="Proteomes" id="UP000031829"/>
    </source>
</evidence>
<evidence type="ECO:0000313" key="1">
    <source>
        <dbReference type="EMBL" id="AJI25821.1"/>
    </source>
</evidence>
<keyword evidence="1" id="KW-0614">Plasmid</keyword>
<dbReference type="GeneID" id="93645982"/>
<accession>A0A0B6AQV7</accession>
<geneLocation type="plasmid" evidence="1 2">
    <name>pBMV_2</name>
</geneLocation>
<gene>
    <name evidence="1" type="ORF">BG04_5869</name>
</gene>
<dbReference type="AlphaFoldDB" id="A0A0B6AQV7"/>
<dbReference type="Proteomes" id="UP000031829">
    <property type="component" value="Plasmid pBMV_2"/>
</dbReference>
<protein>
    <submittedName>
        <fullName evidence="1">Uncharacterized protein</fullName>
    </submittedName>
</protein>
<name>A0A0B6AQV7_PRIM2</name>
<organism evidence="1 2">
    <name type="scientific">Priestia megaterium (strain ATCC 14581 / DSM 32 / CCUG 1817 / JCM 2506 / NBRC 15308 / NCIMB 9376 / NCTC 10342 / NRRL B-14308 / VKM B-512 / Ford 19)</name>
    <name type="common">Bacillus megaterium</name>
    <dbReference type="NCBI Taxonomy" id="1348623"/>
    <lineage>
        <taxon>Bacteria</taxon>
        <taxon>Bacillati</taxon>
        <taxon>Bacillota</taxon>
        <taxon>Bacilli</taxon>
        <taxon>Bacillales</taxon>
        <taxon>Bacillaceae</taxon>
        <taxon>Priestia</taxon>
    </lineage>
</organism>
<reference evidence="1 2" key="1">
    <citation type="journal article" date="2015" name="Genome Announc.">
        <title>Complete genome sequences for 35 biothreat assay-relevant bacillus species.</title>
        <authorList>
            <person name="Johnson S.L."/>
            <person name="Daligault H.E."/>
            <person name="Davenport K.W."/>
            <person name="Jaissle J."/>
            <person name="Frey K.G."/>
            <person name="Ladner J.T."/>
            <person name="Broomall S.M."/>
            <person name="Bishop-Lilly K.A."/>
            <person name="Bruce D.C."/>
            <person name="Gibbons H.S."/>
            <person name="Coyne S.R."/>
            <person name="Lo C.C."/>
            <person name="Meincke L."/>
            <person name="Munk A.C."/>
            <person name="Koroleva G.I."/>
            <person name="Rosenzweig C.N."/>
            <person name="Palacios G.F."/>
            <person name="Redden C.L."/>
            <person name="Minogue T.D."/>
            <person name="Chain P.S."/>
        </authorList>
    </citation>
    <scope>NUCLEOTIDE SEQUENCE [LARGE SCALE GENOMIC DNA]</scope>
    <source>
        <strain evidence="2">ATCC 14581 / DSM 32 / JCM 2506 / NBRC 15308 / NCIMB 9376 / NCTC 10342 / NRRL B-14308 / VKM B-512</strain>
        <plasmid evidence="1 2">pBMV_2</plasmid>
    </source>
</reference>
<dbReference type="RefSeq" id="WP_034655671.1">
    <property type="nucleotide sequence ID" value="NZ_BCVB01000018.1"/>
</dbReference>
<dbReference type="HOGENOM" id="CLU_139204_0_0_9"/>
<dbReference type="KEGG" id="bmeg:BG04_5869"/>